<sequence>MSNVDSRSRYDASSEGSLLTHRQVSTDSLARQIAAGQVYAVIDPCGCDAILKKVIELPRAQCICLFDHDKFAADFEDYWAVAPYLVNVNAGILSWIIDTIWQEPWGVLLLTESRRDSLLGHLRNILLVKGPDDEPLYFRFYDPRVLEDFLATCHARELAELFGRTSGFGIKTGVRGVFNVASPKNGSGAYRR</sequence>
<evidence type="ECO:0000313" key="2">
    <source>
        <dbReference type="EMBL" id="MBK7674262.1"/>
    </source>
</evidence>
<evidence type="ECO:0000259" key="1">
    <source>
        <dbReference type="Pfam" id="PF13503"/>
    </source>
</evidence>
<accession>A0A935PX12</accession>
<proteinExistence type="predicted"/>
<name>A0A935PX12_9PROT</name>
<dbReference type="Proteomes" id="UP000697998">
    <property type="component" value="Unassembled WGS sequence"/>
</dbReference>
<gene>
    <name evidence="2" type="ORF">IPJ27_05550</name>
</gene>
<reference evidence="2 3" key="1">
    <citation type="submission" date="2020-10" db="EMBL/GenBank/DDBJ databases">
        <title>Connecting structure to function with the recovery of over 1000 high-quality activated sludge metagenome-assembled genomes encoding full-length rRNA genes using long-read sequencing.</title>
        <authorList>
            <person name="Singleton C.M."/>
            <person name="Petriglieri F."/>
            <person name="Kristensen J.M."/>
            <person name="Kirkegaard R.H."/>
            <person name="Michaelsen T.Y."/>
            <person name="Andersen M.H."/>
            <person name="Karst S.M."/>
            <person name="Dueholm M.S."/>
            <person name="Nielsen P.H."/>
            <person name="Albertsen M."/>
        </authorList>
    </citation>
    <scope>NUCLEOTIDE SEQUENCE [LARGE SCALE GENOMIC DNA]</scope>
    <source>
        <strain evidence="2">EsbW_18-Q3-R4-48_BATAC.285</strain>
    </source>
</reference>
<protein>
    <submittedName>
        <fullName evidence="2">DUF4123 domain-containing protein</fullName>
    </submittedName>
</protein>
<dbReference type="InterPro" id="IPR025391">
    <property type="entry name" value="DUF4123"/>
</dbReference>
<dbReference type="Pfam" id="PF13503">
    <property type="entry name" value="DUF4123"/>
    <property type="match status" value="1"/>
</dbReference>
<dbReference type="AlphaFoldDB" id="A0A935PX12"/>
<evidence type="ECO:0000313" key="3">
    <source>
        <dbReference type="Proteomes" id="UP000697998"/>
    </source>
</evidence>
<organism evidence="2 3">
    <name type="scientific">Candidatus Accumulibacter proximus</name>
    <dbReference type="NCBI Taxonomy" id="2954385"/>
    <lineage>
        <taxon>Bacteria</taxon>
        <taxon>Pseudomonadati</taxon>
        <taxon>Pseudomonadota</taxon>
        <taxon>Betaproteobacteria</taxon>
        <taxon>Candidatus Accumulibacter</taxon>
    </lineage>
</organism>
<dbReference type="EMBL" id="JADJMH010000002">
    <property type="protein sequence ID" value="MBK7674262.1"/>
    <property type="molecule type" value="Genomic_DNA"/>
</dbReference>
<comment type="caution">
    <text evidence="2">The sequence shown here is derived from an EMBL/GenBank/DDBJ whole genome shotgun (WGS) entry which is preliminary data.</text>
</comment>
<feature type="domain" description="DUF4123" evidence="1">
    <location>
        <begin position="38"/>
        <end position="159"/>
    </location>
</feature>